<dbReference type="AlphaFoldDB" id="A0A4R3MAL3"/>
<dbReference type="EMBL" id="SMAK01000005">
    <property type="protein sequence ID" value="TCT10530.1"/>
    <property type="molecule type" value="Genomic_DNA"/>
</dbReference>
<comment type="caution">
    <text evidence="1">The sequence shown here is derived from an EMBL/GenBank/DDBJ whole genome shotgun (WGS) entry which is preliminary data.</text>
</comment>
<organism evidence="1 2">
    <name type="scientific">Tepidamorphus gemmatus</name>
    <dbReference type="NCBI Taxonomy" id="747076"/>
    <lineage>
        <taxon>Bacteria</taxon>
        <taxon>Pseudomonadati</taxon>
        <taxon>Pseudomonadota</taxon>
        <taxon>Alphaproteobacteria</taxon>
        <taxon>Hyphomicrobiales</taxon>
        <taxon>Tepidamorphaceae</taxon>
        <taxon>Tepidamorphus</taxon>
    </lineage>
</organism>
<evidence type="ECO:0000313" key="2">
    <source>
        <dbReference type="Proteomes" id="UP000295678"/>
    </source>
</evidence>
<evidence type="ECO:0000313" key="1">
    <source>
        <dbReference type="EMBL" id="TCT10530.1"/>
    </source>
</evidence>
<accession>A0A4R3MAL3</accession>
<sequence length="301" mass="33472">MTWSLFRWIWEVEGPVHIGIAPAGSLNRCRLYVPARALWGALTAELARREVGSGDPDYPAVGERLRKDARFTYLYPAEYDGREWRAWLPRYEEDKGLVWKREDRRDDDDGLSDRKMRARLVSTRAATAIDPNSDTAAEGSLRETECINTHWRNEDGTPAGPVALKGYVLTRAEGEPNLAKLETISVGGDSRYGLGRLRRIDGMEADSRIFRLDVTCEQEQPVVAADTLLAHGQVNSQPKDNANKGNGNAPAAIIGDQEAIGGWDYDRNVIQRIAGPLWSPGSRAQSPARWIITAEGTWSLS</sequence>
<gene>
    <name evidence="1" type="ORF">EDC22_10527</name>
</gene>
<proteinExistence type="predicted"/>
<protein>
    <submittedName>
        <fullName evidence="1">Uncharacterized protein</fullName>
    </submittedName>
</protein>
<keyword evidence="2" id="KW-1185">Reference proteome</keyword>
<dbReference type="OrthoDB" id="4332009at2"/>
<dbReference type="Proteomes" id="UP000295678">
    <property type="component" value="Unassembled WGS sequence"/>
</dbReference>
<reference evidence="1 2" key="1">
    <citation type="submission" date="2019-03" db="EMBL/GenBank/DDBJ databases">
        <title>Genomic Encyclopedia of Type Strains, Phase IV (KMG-IV): sequencing the most valuable type-strain genomes for metagenomic binning, comparative biology and taxonomic classification.</title>
        <authorList>
            <person name="Goeker M."/>
        </authorList>
    </citation>
    <scope>NUCLEOTIDE SEQUENCE [LARGE SCALE GENOMIC DNA]</scope>
    <source>
        <strain evidence="1 2">DSM 19345</strain>
    </source>
</reference>
<name>A0A4R3MAL3_9HYPH</name>
<dbReference type="RefSeq" id="WP_132806393.1">
    <property type="nucleotide sequence ID" value="NZ_SMAK01000005.1"/>
</dbReference>